<dbReference type="SMART" id="SM00507">
    <property type="entry name" value="HNHc"/>
    <property type="match status" value="1"/>
</dbReference>
<sequence>MPSSTTTFWPGVRTDRPPLQGADRRQSVECIGHILVLYPALVCHPVGLASPSAAVDRVALSFSCPAVSEPEAPEARAGIPVGEAASNVHWGSMLNETGRRAFFRRVLQHRPKTVNGAQSAVLESLADGACLLSFRRGKLLVEFRMRKRHSVAAARAFEQLYADRAALARKMRLTLQWDVPNKTIAAFYPGKMSWAQVNQARTHVQRGDVVQGASWSKRSVARAEATSWASSTQNLFIRHIVKDFQSDLPAPTDPAAGLFDRTATPAALPSKSAEPKSPTRRVVQPRPAMSPQPVKSPQPTGDVDSRSRPGSTPHGGSSSYERRVRALELAQAGRGRRRGTSTMTRPQRSREARALVIERSSGRCENPECGNPGFAEQTPAGEPILEVDHIHDLALEGLDHPANMIALCPNCHAVKTRGARGEQLREVFKVAARARHAAAMTNAHKA</sequence>
<dbReference type="Gene3D" id="1.10.30.50">
    <property type="match status" value="1"/>
</dbReference>
<evidence type="ECO:0000259" key="2">
    <source>
        <dbReference type="SMART" id="SM00507"/>
    </source>
</evidence>
<dbReference type="GO" id="GO:0003676">
    <property type="term" value="F:nucleic acid binding"/>
    <property type="evidence" value="ECO:0007669"/>
    <property type="project" value="InterPro"/>
</dbReference>
<evidence type="ECO:0000256" key="1">
    <source>
        <dbReference type="SAM" id="MobiDB-lite"/>
    </source>
</evidence>
<dbReference type="AlphaFoldDB" id="A0A5R9FPC7"/>
<dbReference type="GO" id="GO:0004519">
    <property type="term" value="F:endonuclease activity"/>
    <property type="evidence" value="ECO:0007669"/>
    <property type="project" value="InterPro"/>
</dbReference>
<reference evidence="3 4" key="1">
    <citation type="submission" date="2019-05" db="EMBL/GenBank/DDBJ databases">
        <title>Streptomyces sp. NEAU-C151, a novel actinomycete isolated from soil.</title>
        <authorList>
            <person name="Han L."/>
            <person name="Jiang H."/>
        </authorList>
    </citation>
    <scope>NUCLEOTIDE SEQUENCE [LARGE SCALE GENOMIC DNA]</scope>
    <source>
        <strain evidence="3 4">NEAU-C151</strain>
    </source>
</reference>
<protein>
    <recommendedName>
        <fullName evidence="2">HNH nuclease domain-containing protein</fullName>
    </recommendedName>
</protein>
<gene>
    <name evidence="3" type="ORF">FE633_29820</name>
</gene>
<organism evidence="3 4">
    <name type="scientific">Streptomyces montanus</name>
    <dbReference type="NCBI Taxonomy" id="2580423"/>
    <lineage>
        <taxon>Bacteria</taxon>
        <taxon>Bacillati</taxon>
        <taxon>Actinomycetota</taxon>
        <taxon>Actinomycetes</taxon>
        <taxon>Kitasatosporales</taxon>
        <taxon>Streptomycetaceae</taxon>
        <taxon>Streptomyces</taxon>
    </lineage>
</organism>
<feature type="region of interest" description="Disordered" evidence="1">
    <location>
        <begin position="1"/>
        <end position="21"/>
    </location>
</feature>
<comment type="caution">
    <text evidence="3">The sequence shown here is derived from an EMBL/GenBank/DDBJ whole genome shotgun (WGS) entry which is preliminary data.</text>
</comment>
<feature type="domain" description="HNH nuclease" evidence="2">
    <location>
        <begin position="351"/>
        <end position="413"/>
    </location>
</feature>
<dbReference type="Proteomes" id="UP000305906">
    <property type="component" value="Unassembled WGS sequence"/>
</dbReference>
<dbReference type="EMBL" id="VBZC01000038">
    <property type="protein sequence ID" value="TLS42673.1"/>
    <property type="molecule type" value="Genomic_DNA"/>
</dbReference>
<accession>A0A5R9FPC7</accession>
<evidence type="ECO:0000313" key="3">
    <source>
        <dbReference type="EMBL" id="TLS42673.1"/>
    </source>
</evidence>
<dbReference type="GO" id="GO:0008270">
    <property type="term" value="F:zinc ion binding"/>
    <property type="evidence" value="ECO:0007669"/>
    <property type="project" value="InterPro"/>
</dbReference>
<dbReference type="CDD" id="cd00085">
    <property type="entry name" value="HNHc"/>
    <property type="match status" value="1"/>
</dbReference>
<feature type="compositionally biased region" description="Polar residues" evidence="1">
    <location>
        <begin position="308"/>
        <end position="319"/>
    </location>
</feature>
<evidence type="ECO:0000313" key="4">
    <source>
        <dbReference type="Proteomes" id="UP000305906"/>
    </source>
</evidence>
<feature type="region of interest" description="Disordered" evidence="1">
    <location>
        <begin position="265"/>
        <end position="352"/>
    </location>
</feature>
<dbReference type="Pfam" id="PF01844">
    <property type="entry name" value="HNH"/>
    <property type="match status" value="1"/>
</dbReference>
<dbReference type="InterPro" id="IPR003615">
    <property type="entry name" value="HNH_nuc"/>
</dbReference>
<proteinExistence type="predicted"/>
<keyword evidence="4" id="KW-1185">Reference proteome</keyword>
<dbReference type="InterPro" id="IPR002711">
    <property type="entry name" value="HNH"/>
</dbReference>
<name>A0A5R9FPC7_9ACTN</name>